<accession>A0A1V9Z4G9</accession>
<dbReference type="InterPro" id="IPR033194">
    <property type="entry name" value="MFAP1"/>
</dbReference>
<reference evidence="3 4" key="1">
    <citation type="journal article" date="2014" name="Genome Biol. Evol.">
        <title>The secreted proteins of Achlya hypogyna and Thraustotheca clavata identify the ancestral oomycete secretome and reveal gene acquisitions by horizontal gene transfer.</title>
        <authorList>
            <person name="Misner I."/>
            <person name="Blouin N."/>
            <person name="Leonard G."/>
            <person name="Richards T.A."/>
            <person name="Lane C.E."/>
        </authorList>
    </citation>
    <scope>NUCLEOTIDE SEQUENCE [LARGE SCALE GENOMIC DNA]</scope>
    <source>
        <strain evidence="3 4">ATCC 34112</strain>
    </source>
</reference>
<name>A0A1V9Z4G9_9STRA</name>
<feature type="compositionally biased region" description="Acidic residues" evidence="1">
    <location>
        <begin position="198"/>
        <end position="212"/>
    </location>
</feature>
<protein>
    <recommendedName>
        <fullName evidence="2">Micro-fibrillar-associated protein 1 C-terminal domain-containing protein</fullName>
    </recommendedName>
</protein>
<feature type="region of interest" description="Disordered" evidence="1">
    <location>
        <begin position="129"/>
        <end position="153"/>
    </location>
</feature>
<sequence>MNTFTKKDLGLFLPDDEAGNVVSLRNTRLKEATVNYVAPQPKIDTSKKVFRHRAGHVPEFAIGEIVQDEGRGADFLKSNKIVEKKLTKTTNKSLHISKPTERKKVVAQVVKAAAAPVVKPAPAALEASKKEDFKKAAPLVDSDSEDSDAEDDRRARLRAKMLQKQSNEATELITTAVGSALRAQPAFEANDTASENESSSEYETDTDTSEDEQMLKPIFVPKAARDTIRAQEEKLAEMERREELKATKVVERKSESRKMVAEVLQREQEQTADESTDVDDMPDDTDGLDPEKERQEWEIREMRRLKRDNDEREERDREIAETIRRRNLTDEEREKEDRASGKLKDNEEKAKWKFMQKYYHKGAFYLDDKSLEKDPSDVRKRDADAPTAEDKVDYEALPKIRQVKNFGKAGRTKYTHLVDQDTTDYLNPLKRTDLMNQKYSKKMAGMGAINRPTKRAKHD</sequence>
<gene>
    <name evidence="3" type="ORF">THRCLA_08589</name>
</gene>
<feature type="compositionally biased region" description="Acidic residues" evidence="1">
    <location>
        <begin position="270"/>
        <end position="288"/>
    </location>
</feature>
<dbReference type="STRING" id="74557.A0A1V9Z4G9"/>
<evidence type="ECO:0000256" key="1">
    <source>
        <dbReference type="SAM" id="MobiDB-lite"/>
    </source>
</evidence>
<dbReference type="Pfam" id="PF06991">
    <property type="entry name" value="MFAP1"/>
    <property type="match status" value="1"/>
</dbReference>
<comment type="caution">
    <text evidence="3">The sequence shown here is derived from an EMBL/GenBank/DDBJ whole genome shotgun (WGS) entry which is preliminary data.</text>
</comment>
<dbReference type="PANTHER" id="PTHR15327">
    <property type="entry name" value="MICROFIBRIL-ASSOCIATED PROTEIN"/>
    <property type="match status" value="1"/>
</dbReference>
<dbReference type="Proteomes" id="UP000243217">
    <property type="component" value="Unassembled WGS sequence"/>
</dbReference>
<keyword evidence="4" id="KW-1185">Reference proteome</keyword>
<dbReference type="EMBL" id="JNBS01002291">
    <property type="protein sequence ID" value="OQR92898.1"/>
    <property type="molecule type" value="Genomic_DNA"/>
</dbReference>
<organism evidence="3 4">
    <name type="scientific">Thraustotheca clavata</name>
    <dbReference type="NCBI Taxonomy" id="74557"/>
    <lineage>
        <taxon>Eukaryota</taxon>
        <taxon>Sar</taxon>
        <taxon>Stramenopiles</taxon>
        <taxon>Oomycota</taxon>
        <taxon>Saprolegniomycetes</taxon>
        <taxon>Saprolegniales</taxon>
        <taxon>Achlyaceae</taxon>
        <taxon>Thraustotheca</taxon>
    </lineage>
</organism>
<dbReference type="InterPro" id="IPR009730">
    <property type="entry name" value="MFAP1_C"/>
</dbReference>
<feature type="compositionally biased region" description="Basic and acidic residues" evidence="1">
    <location>
        <begin position="289"/>
        <end position="343"/>
    </location>
</feature>
<proteinExistence type="predicted"/>
<evidence type="ECO:0000313" key="3">
    <source>
        <dbReference type="EMBL" id="OQR92898.1"/>
    </source>
</evidence>
<feature type="compositionally biased region" description="Basic and acidic residues" evidence="1">
    <location>
        <begin position="366"/>
        <end position="390"/>
    </location>
</feature>
<feature type="region of interest" description="Disordered" evidence="1">
    <location>
        <begin position="365"/>
        <end position="390"/>
    </location>
</feature>
<feature type="domain" description="Micro-fibrillar-associated protein 1 C-terminal" evidence="2">
    <location>
        <begin position="209"/>
        <end position="422"/>
    </location>
</feature>
<evidence type="ECO:0000313" key="4">
    <source>
        <dbReference type="Proteomes" id="UP000243217"/>
    </source>
</evidence>
<feature type="compositionally biased region" description="Basic and acidic residues" evidence="1">
    <location>
        <begin position="251"/>
        <end position="269"/>
    </location>
</feature>
<dbReference type="OrthoDB" id="1111734at2759"/>
<evidence type="ECO:0000259" key="2">
    <source>
        <dbReference type="Pfam" id="PF06991"/>
    </source>
</evidence>
<feature type="region of interest" description="Disordered" evidence="1">
    <location>
        <begin position="184"/>
        <end position="222"/>
    </location>
</feature>
<dbReference type="AlphaFoldDB" id="A0A1V9Z4G9"/>
<feature type="region of interest" description="Disordered" evidence="1">
    <location>
        <begin position="251"/>
        <end position="343"/>
    </location>
</feature>